<dbReference type="Proteomes" id="UP000235145">
    <property type="component" value="Unassembled WGS sequence"/>
</dbReference>
<name>A0A9R1VZR3_LACSA</name>
<evidence type="ECO:0000313" key="2">
    <source>
        <dbReference type="Proteomes" id="UP000235145"/>
    </source>
</evidence>
<organism evidence="1 2">
    <name type="scientific">Lactuca sativa</name>
    <name type="common">Garden lettuce</name>
    <dbReference type="NCBI Taxonomy" id="4236"/>
    <lineage>
        <taxon>Eukaryota</taxon>
        <taxon>Viridiplantae</taxon>
        <taxon>Streptophyta</taxon>
        <taxon>Embryophyta</taxon>
        <taxon>Tracheophyta</taxon>
        <taxon>Spermatophyta</taxon>
        <taxon>Magnoliopsida</taxon>
        <taxon>eudicotyledons</taxon>
        <taxon>Gunneridae</taxon>
        <taxon>Pentapetalae</taxon>
        <taxon>asterids</taxon>
        <taxon>campanulids</taxon>
        <taxon>Asterales</taxon>
        <taxon>Asteraceae</taxon>
        <taxon>Cichorioideae</taxon>
        <taxon>Cichorieae</taxon>
        <taxon>Lactucinae</taxon>
        <taxon>Lactuca</taxon>
    </lineage>
</organism>
<accession>A0A9R1VZR3</accession>
<sequence>MGCVITLALQESAQLYLVCMWLLFGNFFSVTKSNLDFGNKDCQVDSYNRKHDAQLYLVRCYNRELNVIDSYNIKLALYSDECIVE</sequence>
<reference evidence="1 2" key="1">
    <citation type="journal article" date="2017" name="Nat. Commun.">
        <title>Genome assembly with in vitro proximity ligation data and whole-genome triplication in lettuce.</title>
        <authorList>
            <person name="Reyes-Chin-Wo S."/>
            <person name="Wang Z."/>
            <person name="Yang X."/>
            <person name="Kozik A."/>
            <person name="Arikit S."/>
            <person name="Song C."/>
            <person name="Xia L."/>
            <person name="Froenicke L."/>
            <person name="Lavelle D.O."/>
            <person name="Truco M.J."/>
            <person name="Xia R."/>
            <person name="Zhu S."/>
            <person name="Xu C."/>
            <person name="Xu H."/>
            <person name="Xu X."/>
            <person name="Cox K."/>
            <person name="Korf I."/>
            <person name="Meyers B.C."/>
            <person name="Michelmore R.W."/>
        </authorList>
    </citation>
    <scope>NUCLEOTIDE SEQUENCE [LARGE SCALE GENOMIC DNA]</scope>
    <source>
        <strain evidence="2">cv. Salinas</strain>
        <tissue evidence="1">Seedlings</tissue>
    </source>
</reference>
<comment type="caution">
    <text evidence="1">The sequence shown here is derived from an EMBL/GenBank/DDBJ whole genome shotgun (WGS) entry which is preliminary data.</text>
</comment>
<proteinExistence type="predicted"/>
<dbReference type="AlphaFoldDB" id="A0A9R1VZR3"/>
<gene>
    <name evidence="1" type="ORF">LSAT_V11C400211600</name>
</gene>
<dbReference type="EMBL" id="NBSK02000004">
    <property type="protein sequence ID" value="KAJ0213581.1"/>
    <property type="molecule type" value="Genomic_DNA"/>
</dbReference>
<keyword evidence="2" id="KW-1185">Reference proteome</keyword>
<evidence type="ECO:0000313" key="1">
    <source>
        <dbReference type="EMBL" id="KAJ0213581.1"/>
    </source>
</evidence>
<protein>
    <submittedName>
        <fullName evidence="1">Uncharacterized protein</fullName>
    </submittedName>
</protein>